<accession>A0A5D2X8T6</accession>
<protein>
    <submittedName>
        <fullName evidence="3">Uncharacterized protein</fullName>
    </submittedName>
</protein>
<dbReference type="PIRSF" id="PIRSF033271">
    <property type="entry name" value="UCP033271"/>
    <property type="match status" value="1"/>
</dbReference>
<reference evidence="3 4" key="1">
    <citation type="submission" date="2019-07" db="EMBL/GenBank/DDBJ databases">
        <title>WGS assembly of Gossypium mustelinum.</title>
        <authorList>
            <person name="Chen Z.J."/>
            <person name="Sreedasyam A."/>
            <person name="Ando A."/>
            <person name="Song Q."/>
            <person name="De L."/>
            <person name="Hulse-Kemp A."/>
            <person name="Ding M."/>
            <person name="Ye W."/>
            <person name="Kirkbride R."/>
            <person name="Jenkins J."/>
            <person name="Plott C."/>
            <person name="Lovell J."/>
            <person name="Lin Y.-M."/>
            <person name="Vaughn R."/>
            <person name="Liu B."/>
            <person name="Li W."/>
            <person name="Simpson S."/>
            <person name="Scheffler B."/>
            <person name="Saski C."/>
            <person name="Grover C."/>
            <person name="Hu G."/>
            <person name="Conover J."/>
            <person name="Carlson J."/>
            <person name="Shu S."/>
            <person name="Boston L."/>
            <person name="Williams M."/>
            <person name="Peterson D."/>
            <person name="Mcgee K."/>
            <person name="Jones D."/>
            <person name="Wendel J."/>
            <person name="Stelly D."/>
            <person name="Grimwood J."/>
            <person name="Schmutz J."/>
        </authorList>
    </citation>
    <scope>NUCLEOTIDE SEQUENCE [LARGE SCALE GENOMIC DNA]</scope>
    <source>
        <strain evidence="3">1408120.09</strain>
    </source>
</reference>
<gene>
    <name evidence="3" type="ORF">E1A91_A11G197300v1</name>
</gene>
<dbReference type="CDD" id="cd15488">
    <property type="entry name" value="Tm-1-like"/>
    <property type="match status" value="1"/>
</dbReference>
<dbReference type="EMBL" id="CM017646">
    <property type="protein sequence ID" value="TYJ10286.1"/>
    <property type="molecule type" value="Genomic_DNA"/>
</dbReference>
<dbReference type="Pfam" id="PF06792">
    <property type="entry name" value="UPF0261"/>
    <property type="match status" value="1"/>
</dbReference>
<sequence>MGTTATVFCVGTADTKLEELRFLSESVRSFLTTISNSSSSRVEVMIVDVSAGQKETKSLSDFKFVTRNELLVCYSESVGENPIVLPDDRGKAVGVMSKALQHFIRKAQADGVVAGAIGLGGTSLLSTPFRSLPLGVPKLIVSTIASGQTEPYVKTSDLVLLPSIVDICGINNVSRVVLSNAGAAFAGMVIGRLERFQESCNEGKKGTVGITMYGVTTPCVNVVNERLKKEGYETLIFHATGVGGKAMESLVREGYIQVADYVVGGVMPCDSSRFYADYVVGGVMPCDSSRFYVIIEKKIPFVLSVGALDMVTFGPKHAVPTNFQKRKIHIHNAQISALRTTVDENKKFAGFIADKLNKSATKICVCLPQKGVSALDAPGKPFYDPEATGTLLNELQTLIQINEDRQLRGVSLPYQ</sequence>
<proteinExistence type="predicted"/>
<evidence type="ECO:0000259" key="1">
    <source>
        <dbReference type="Pfam" id="PF06792"/>
    </source>
</evidence>
<dbReference type="InterPro" id="IPR044122">
    <property type="entry name" value="UPF0261_N"/>
</dbReference>
<dbReference type="InterPro" id="IPR056778">
    <property type="entry name" value="UPF0261_C"/>
</dbReference>
<dbReference type="Proteomes" id="UP000323597">
    <property type="component" value="Chromosome A11"/>
</dbReference>
<feature type="domain" description="UPF0261" evidence="2">
    <location>
        <begin position="205"/>
        <end position="406"/>
    </location>
</feature>
<dbReference type="Gene3D" id="3.40.50.12030">
    <property type="entry name" value="Uncharacterised protein family UPF0261, NC domain"/>
    <property type="match status" value="1"/>
</dbReference>
<dbReference type="InterPro" id="IPR051353">
    <property type="entry name" value="Tobamovirus_resist_UPF0261"/>
</dbReference>
<dbReference type="AlphaFoldDB" id="A0A5D2X8T6"/>
<evidence type="ECO:0000259" key="2">
    <source>
        <dbReference type="Pfam" id="PF23189"/>
    </source>
</evidence>
<dbReference type="PANTHER" id="PTHR31862:SF1">
    <property type="entry name" value="UPF0261 DOMAIN PROTEIN (AFU_ORTHOLOGUE AFUA_1G10120)"/>
    <property type="match status" value="1"/>
</dbReference>
<dbReference type="Pfam" id="PF23189">
    <property type="entry name" value="UPF0261_C"/>
    <property type="match status" value="1"/>
</dbReference>
<dbReference type="PANTHER" id="PTHR31862">
    <property type="entry name" value="UPF0261 DOMAIN PROTEIN (AFU_ORTHOLOGUE AFUA_1G10120)"/>
    <property type="match status" value="1"/>
</dbReference>
<feature type="domain" description="UPF0261" evidence="1">
    <location>
        <begin position="6"/>
        <end position="190"/>
    </location>
</feature>
<organism evidence="3 4">
    <name type="scientific">Gossypium mustelinum</name>
    <name type="common">Cotton</name>
    <name type="synonym">Gossypium caicoense</name>
    <dbReference type="NCBI Taxonomy" id="34275"/>
    <lineage>
        <taxon>Eukaryota</taxon>
        <taxon>Viridiplantae</taxon>
        <taxon>Streptophyta</taxon>
        <taxon>Embryophyta</taxon>
        <taxon>Tracheophyta</taxon>
        <taxon>Spermatophyta</taxon>
        <taxon>Magnoliopsida</taxon>
        <taxon>eudicotyledons</taxon>
        <taxon>Gunneridae</taxon>
        <taxon>Pentapetalae</taxon>
        <taxon>rosids</taxon>
        <taxon>malvids</taxon>
        <taxon>Malvales</taxon>
        <taxon>Malvaceae</taxon>
        <taxon>Malvoideae</taxon>
        <taxon>Gossypium</taxon>
    </lineage>
</organism>
<dbReference type="InterPro" id="IPR008322">
    <property type="entry name" value="UPF0261"/>
</dbReference>
<keyword evidence="4" id="KW-1185">Reference proteome</keyword>
<dbReference type="Gene3D" id="3.40.50.12020">
    <property type="entry name" value="Uncharacterised protein family UPF0261, NN domain"/>
    <property type="match status" value="1"/>
</dbReference>
<evidence type="ECO:0000313" key="4">
    <source>
        <dbReference type="Proteomes" id="UP000323597"/>
    </source>
</evidence>
<name>A0A5D2X8T6_GOSMU</name>
<evidence type="ECO:0000313" key="3">
    <source>
        <dbReference type="EMBL" id="TYJ10286.1"/>
    </source>
</evidence>